<keyword evidence="3" id="KW-1185">Reference proteome</keyword>
<name>A0A1Y6CLN4_9PROT</name>
<dbReference type="InterPro" id="IPR011990">
    <property type="entry name" value="TPR-like_helical_dom_sf"/>
</dbReference>
<feature type="signal peptide" evidence="1">
    <location>
        <begin position="1"/>
        <end position="24"/>
    </location>
</feature>
<dbReference type="STRING" id="560819.SAMN05428998_12220"/>
<sequence>MTLTGIYRLGCCLLLLALGGCVGAAMEGANITKDKVVYEKHIDAARAGKAEAEFEVGQALCCSIGDRQGFYDTRAATDWLCKAAGQGYAPASQKLGQIYSGNVVQGVRLMRRIAEKISDRPTNLPLSYTWLKVAEGQGSSDAAEDAKELWSGLNELQRTKARALMQSPKPLPCRWDEVFPQ</sequence>
<evidence type="ECO:0000313" key="2">
    <source>
        <dbReference type="EMBL" id="SMF58323.1"/>
    </source>
</evidence>
<proteinExistence type="predicted"/>
<dbReference type="SUPFAM" id="SSF81901">
    <property type="entry name" value="HCP-like"/>
    <property type="match status" value="1"/>
</dbReference>
<gene>
    <name evidence="2" type="ORF">SAMN05428998_12220</name>
</gene>
<dbReference type="Gene3D" id="1.25.40.10">
    <property type="entry name" value="Tetratricopeptide repeat domain"/>
    <property type="match status" value="1"/>
</dbReference>
<dbReference type="RefSeq" id="WP_085124866.1">
    <property type="nucleotide sequence ID" value="NZ_FWZX01000022.1"/>
</dbReference>
<dbReference type="EMBL" id="FWZX01000022">
    <property type="protein sequence ID" value="SMF58323.1"/>
    <property type="molecule type" value="Genomic_DNA"/>
</dbReference>
<dbReference type="AlphaFoldDB" id="A0A1Y6CLN4"/>
<evidence type="ECO:0000256" key="1">
    <source>
        <dbReference type="SAM" id="SignalP"/>
    </source>
</evidence>
<feature type="chain" id="PRO_5012328387" description="Sel1 repeat-containing protein" evidence="1">
    <location>
        <begin position="25"/>
        <end position="181"/>
    </location>
</feature>
<protein>
    <recommendedName>
        <fullName evidence="4">Sel1 repeat-containing protein</fullName>
    </recommendedName>
</protein>
<accession>A0A1Y6CLN4</accession>
<evidence type="ECO:0000313" key="3">
    <source>
        <dbReference type="Proteomes" id="UP000192917"/>
    </source>
</evidence>
<dbReference type="Proteomes" id="UP000192917">
    <property type="component" value="Unassembled WGS sequence"/>
</dbReference>
<evidence type="ECO:0008006" key="4">
    <source>
        <dbReference type="Google" id="ProtNLM"/>
    </source>
</evidence>
<organism evidence="2 3">
    <name type="scientific">Tistlia consotensis USBA 355</name>
    <dbReference type="NCBI Taxonomy" id="560819"/>
    <lineage>
        <taxon>Bacteria</taxon>
        <taxon>Pseudomonadati</taxon>
        <taxon>Pseudomonadota</taxon>
        <taxon>Alphaproteobacteria</taxon>
        <taxon>Rhodospirillales</taxon>
        <taxon>Rhodovibrionaceae</taxon>
        <taxon>Tistlia</taxon>
    </lineage>
</organism>
<reference evidence="2 3" key="1">
    <citation type="submission" date="2017-04" db="EMBL/GenBank/DDBJ databases">
        <authorList>
            <person name="Afonso C.L."/>
            <person name="Miller P.J."/>
            <person name="Scott M.A."/>
            <person name="Spackman E."/>
            <person name="Goraichik I."/>
            <person name="Dimitrov K.M."/>
            <person name="Suarez D.L."/>
            <person name="Swayne D.E."/>
        </authorList>
    </citation>
    <scope>NUCLEOTIDE SEQUENCE [LARGE SCALE GENOMIC DNA]</scope>
    <source>
        <strain evidence="2 3">USBA 355</strain>
    </source>
</reference>
<keyword evidence="1" id="KW-0732">Signal</keyword>